<feature type="region of interest" description="Disordered" evidence="4">
    <location>
        <begin position="1"/>
        <end position="37"/>
    </location>
</feature>
<evidence type="ECO:0000256" key="3">
    <source>
        <dbReference type="ARBA" id="ARBA00023163"/>
    </source>
</evidence>
<evidence type="ECO:0000313" key="7">
    <source>
        <dbReference type="Proteomes" id="UP001174314"/>
    </source>
</evidence>
<feature type="compositionally biased region" description="Basic residues" evidence="4">
    <location>
        <begin position="1"/>
        <end position="11"/>
    </location>
</feature>
<protein>
    <submittedName>
        <fullName evidence="6">MarR family transcriptional regulator</fullName>
    </submittedName>
</protein>
<evidence type="ECO:0000313" key="6">
    <source>
        <dbReference type="EMBL" id="WPF24561.1"/>
    </source>
</evidence>
<dbReference type="Proteomes" id="UP001174314">
    <property type="component" value="Chromosome"/>
</dbReference>
<dbReference type="InterPro" id="IPR000835">
    <property type="entry name" value="HTH_MarR-typ"/>
</dbReference>
<dbReference type="RefSeq" id="WP_236881875.1">
    <property type="nucleotide sequence ID" value="NZ_CP137757.1"/>
</dbReference>
<dbReference type="SMART" id="SM00347">
    <property type="entry name" value="HTH_MARR"/>
    <property type="match status" value="1"/>
</dbReference>
<dbReference type="AlphaFoldDB" id="A0AAU0PZ88"/>
<dbReference type="GO" id="GO:0003700">
    <property type="term" value="F:DNA-binding transcription factor activity"/>
    <property type="evidence" value="ECO:0007669"/>
    <property type="project" value="InterPro"/>
</dbReference>
<dbReference type="InterPro" id="IPR036388">
    <property type="entry name" value="WH-like_DNA-bd_sf"/>
</dbReference>
<feature type="compositionally biased region" description="Basic and acidic residues" evidence="4">
    <location>
        <begin position="12"/>
        <end position="22"/>
    </location>
</feature>
<accession>A0AAU0PZ88</accession>
<evidence type="ECO:0000259" key="5">
    <source>
        <dbReference type="PROSITE" id="PS50995"/>
    </source>
</evidence>
<dbReference type="PRINTS" id="PR00598">
    <property type="entry name" value="HTHMARR"/>
</dbReference>
<dbReference type="InterPro" id="IPR036390">
    <property type="entry name" value="WH_DNA-bd_sf"/>
</dbReference>
<gene>
    <name evidence="6" type="ORF">Q0N40_08485</name>
</gene>
<evidence type="ECO:0000256" key="1">
    <source>
        <dbReference type="ARBA" id="ARBA00023015"/>
    </source>
</evidence>
<sequence length="180" mass="20493">MAKSSKKKKSGHKPDKSNKDGNKAAQGATDGTETAPATLTSEVEDSLFYQVYQLNKMFREVADNTLNEFELSQRAYWLLECVRRDKGYSQSELGELLGVDRSDMVRLIDSLEEDNLLQRVRSTEDRRKQLITITPDGITVRHKIRHALTDAENDLLDELNDKQSNRLRKYTSKLTTGVSL</sequence>
<keyword evidence="3" id="KW-0804">Transcription</keyword>
<dbReference type="PROSITE" id="PS50995">
    <property type="entry name" value="HTH_MARR_2"/>
    <property type="match status" value="1"/>
</dbReference>
<keyword evidence="2" id="KW-0238">DNA-binding</keyword>
<dbReference type="EMBL" id="CP137757">
    <property type="protein sequence ID" value="WPF24561.1"/>
    <property type="molecule type" value="Genomic_DNA"/>
</dbReference>
<keyword evidence="1" id="KW-0805">Transcription regulation</keyword>
<dbReference type="PANTHER" id="PTHR42756:SF1">
    <property type="entry name" value="TRANSCRIPTIONAL REPRESSOR OF EMRAB OPERON"/>
    <property type="match status" value="1"/>
</dbReference>
<keyword evidence="7" id="KW-1185">Reference proteome</keyword>
<dbReference type="Pfam" id="PF01047">
    <property type="entry name" value="MarR"/>
    <property type="match status" value="1"/>
</dbReference>
<evidence type="ECO:0000256" key="4">
    <source>
        <dbReference type="SAM" id="MobiDB-lite"/>
    </source>
</evidence>
<dbReference type="SUPFAM" id="SSF46785">
    <property type="entry name" value="Winged helix' DNA-binding domain"/>
    <property type="match status" value="1"/>
</dbReference>
<dbReference type="PANTHER" id="PTHR42756">
    <property type="entry name" value="TRANSCRIPTIONAL REGULATOR, MARR"/>
    <property type="match status" value="1"/>
</dbReference>
<name>A0AAU0PZ88_9CORY</name>
<organism evidence="6 7">
    <name type="scientific">Corynebacterium pseudokroppenstedtii</name>
    <dbReference type="NCBI Taxonomy" id="2804917"/>
    <lineage>
        <taxon>Bacteria</taxon>
        <taxon>Bacillati</taxon>
        <taxon>Actinomycetota</taxon>
        <taxon>Actinomycetes</taxon>
        <taxon>Mycobacteriales</taxon>
        <taxon>Corynebacteriaceae</taxon>
        <taxon>Corynebacterium</taxon>
    </lineage>
</organism>
<feature type="domain" description="HTH marR-type" evidence="5">
    <location>
        <begin position="44"/>
        <end position="176"/>
    </location>
</feature>
<evidence type="ECO:0000256" key="2">
    <source>
        <dbReference type="ARBA" id="ARBA00023125"/>
    </source>
</evidence>
<reference evidence="6 7" key="1">
    <citation type="submission" date="2023-10" db="EMBL/GenBank/DDBJ databases">
        <title>complete genome sequence of Corynebacterium pseudokroppenstedtii P15-C1.</title>
        <authorList>
            <person name="Bruggemann H."/>
            <person name="Poehlein A."/>
        </authorList>
    </citation>
    <scope>NUCLEOTIDE SEQUENCE [LARGE SCALE GENOMIC DNA]</scope>
    <source>
        <strain evidence="6 7">P15_C1</strain>
    </source>
</reference>
<proteinExistence type="predicted"/>
<dbReference type="GO" id="GO:0003677">
    <property type="term" value="F:DNA binding"/>
    <property type="evidence" value="ECO:0007669"/>
    <property type="project" value="UniProtKB-KW"/>
</dbReference>
<dbReference type="KEGG" id="cpsk:Q0N40_08485"/>
<dbReference type="Gene3D" id="1.10.10.10">
    <property type="entry name" value="Winged helix-like DNA-binding domain superfamily/Winged helix DNA-binding domain"/>
    <property type="match status" value="1"/>
</dbReference>